<dbReference type="Pfam" id="PF00196">
    <property type="entry name" value="GerE"/>
    <property type="match status" value="1"/>
</dbReference>
<dbReference type="InterPro" id="IPR016032">
    <property type="entry name" value="Sig_transdc_resp-reg_C-effctor"/>
</dbReference>
<feature type="domain" description="HTH luxR-type" evidence="1">
    <location>
        <begin position="178"/>
        <end position="243"/>
    </location>
</feature>
<dbReference type="STRING" id="466.Lmac_1802"/>
<dbReference type="SUPFAM" id="SSF46894">
    <property type="entry name" value="C-terminal effector domain of the bipartite response regulators"/>
    <property type="match status" value="1"/>
</dbReference>
<evidence type="ECO:0000313" key="2">
    <source>
        <dbReference type="EMBL" id="KTD26031.1"/>
    </source>
</evidence>
<organism evidence="2 3">
    <name type="scientific">Legionella maceachernii</name>
    <dbReference type="NCBI Taxonomy" id="466"/>
    <lineage>
        <taxon>Bacteria</taxon>
        <taxon>Pseudomonadati</taxon>
        <taxon>Pseudomonadota</taxon>
        <taxon>Gammaproteobacteria</taxon>
        <taxon>Legionellales</taxon>
        <taxon>Legionellaceae</taxon>
        <taxon>Legionella</taxon>
    </lineage>
</organism>
<dbReference type="EMBL" id="LNYL01000042">
    <property type="protein sequence ID" value="KTD26031.1"/>
    <property type="molecule type" value="Genomic_DNA"/>
</dbReference>
<evidence type="ECO:0000313" key="3">
    <source>
        <dbReference type="Proteomes" id="UP000054908"/>
    </source>
</evidence>
<keyword evidence="3" id="KW-1185">Reference proteome</keyword>
<gene>
    <name evidence="2" type="ORF">Lmac_1802</name>
</gene>
<dbReference type="SMART" id="SM00421">
    <property type="entry name" value="HTH_LUXR"/>
    <property type="match status" value="1"/>
</dbReference>
<accession>A0A0W0W158</accession>
<evidence type="ECO:0000259" key="1">
    <source>
        <dbReference type="PROSITE" id="PS50043"/>
    </source>
</evidence>
<dbReference type="Gene3D" id="1.10.10.10">
    <property type="entry name" value="Winged helix-like DNA-binding domain superfamily/Winged helix DNA-binding domain"/>
    <property type="match status" value="1"/>
</dbReference>
<sequence length="252" mass="29424">MTSIEFINPKSRQYYKLNKLLSTLRGFLFWKNSEGYYLGCNDNFADFVNLNSNQDIKRKTDLSFPWRSTYQLVSNHDLCVQRNRKAYCFIESTGLNNDILHVLSIKSPLTAMDGALVGTLGIALSFQEKSVNEFLQEILKITSILNICIKHELMIRLITQIMHLNSVQKGLKLENQFFDYGHVVCSYREAQCLHYFLNHYSAQKTSEKLFISPKTVEFHLAKIKEKLNCYDTYQITQLAVNYGFIDLMFMRF</sequence>
<name>A0A0W0W158_9GAMM</name>
<protein>
    <submittedName>
        <fullName evidence="2">LuxR family transcriptional regulator</fullName>
    </submittedName>
</protein>
<dbReference type="GO" id="GO:0003677">
    <property type="term" value="F:DNA binding"/>
    <property type="evidence" value="ECO:0007669"/>
    <property type="project" value="InterPro"/>
</dbReference>
<dbReference type="Proteomes" id="UP000054908">
    <property type="component" value="Unassembled WGS sequence"/>
</dbReference>
<dbReference type="PROSITE" id="PS50043">
    <property type="entry name" value="HTH_LUXR_2"/>
    <property type="match status" value="1"/>
</dbReference>
<dbReference type="InterPro" id="IPR000792">
    <property type="entry name" value="Tscrpt_reg_LuxR_C"/>
</dbReference>
<dbReference type="RefSeq" id="WP_058452547.1">
    <property type="nucleotide sequence ID" value="NZ_CAAAIB010000004.1"/>
</dbReference>
<comment type="caution">
    <text evidence="2">The sequence shown here is derived from an EMBL/GenBank/DDBJ whole genome shotgun (WGS) entry which is preliminary data.</text>
</comment>
<dbReference type="GO" id="GO:0006355">
    <property type="term" value="P:regulation of DNA-templated transcription"/>
    <property type="evidence" value="ECO:0007669"/>
    <property type="project" value="InterPro"/>
</dbReference>
<proteinExistence type="predicted"/>
<reference evidence="2 3" key="1">
    <citation type="submission" date="2015-11" db="EMBL/GenBank/DDBJ databases">
        <title>Genomic analysis of 38 Legionella species identifies large and diverse effector repertoires.</title>
        <authorList>
            <person name="Burstein D."/>
            <person name="Amaro F."/>
            <person name="Zusman T."/>
            <person name="Lifshitz Z."/>
            <person name="Cohen O."/>
            <person name="Gilbert J.A."/>
            <person name="Pupko T."/>
            <person name="Shuman H.A."/>
            <person name="Segal G."/>
        </authorList>
    </citation>
    <scope>NUCLEOTIDE SEQUENCE [LARGE SCALE GENOMIC DNA]</scope>
    <source>
        <strain evidence="2 3">PX-1-G2-E2</strain>
    </source>
</reference>
<dbReference type="OrthoDB" id="6065000at2"/>
<dbReference type="AlphaFoldDB" id="A0A0W0W158"/>
<dbReference type="PATRIC" id="fig|466.6.peg.1896"/>
<dbReference type="InterPro" id="IPR036388">
    <property type="entry name" value="WH-like_DNA-bd_sf"/>
</dbReference>